<sequence>MKQVNAVKKCGLSQSTIATFLKKRKQIEEAVNFYEINPQRKRLKVATDENIDGAVHSILINIENEGEEPFKAVNVKGACDNIAGSWWEVTE</sequence>
<feature type="non-terminal residue" evidence="1">
    <location>
        <position position="91"/>
    </location>
</feature>
<gene>
    <name evidence="1" type="ORF">AVEN_10547_1</name>
</gene>
<name>A0A4Y2BPV9_ARAVE</name>
<protein>
    <recommendedName>
        <fullName evidence="3">HTH psq-type domain-containing protein</fullName>
    </recommendedName>
</protein>
<dbReference type="EMBL" id="BGPR01084102">
    <property type="protein sequence ID" value="GBL94098.1"/>
    <property type="molecule type" value="Genomic_DNA"/>
</dbReference>
<dbReference type="AlphaFoldDB" id="A0A4Y2BPV9"/>
<organism evidence="1 2">
    <name type="scientific">Araneus ventricosus</name>
    <name type="common">Orbweaver spider</name>
    <name type="synonym">Epeira ventricosa</name>
    <dbReference type="NCBI Taxonomy" id="182803"/>
    <lineage>
        <taxon>Eukaryota</taxon>
        <taxon>Metazoa</taxon>
        <taxon>Ecdysozoa</taxon>
        <taxon>Arthropoda</taxon>
        <taxon>Chelicerata</taxon>
        <taxon>Arachnida</taxon>
        <taxon>Araneae</taxon>
        <taxon>Araneomorphae</taxon>
        <taxon>Entelegynae</taxon>
        <taxon>Araneoidea</taxon>
        <taxon>Araneidae</taxon>
        <taxon>Araneus</taxon>
    </lineage>
</organism>
<reference evidence="1 2" key="1">
    <citation type="journal article" date="2019" name="Sci. Rep.">
        <title>Orb-weaving spider Araneus ventricosus genome elucidates the spidroin gene catalogue.</title>
        <authorList>
            <person name="Kono N."/>
            <person name="Nakamura H."/>
            <person name="Ohtoshi R."/>
            <person name="Moran D.A.P."/>
            <person name="Shinohara A."/>
            <person name="Yoshida Y."/>
            <person name="Fujiwara M."/>
            <person name="Mori M."/>
            <person name="Tomita M."/>
            <person name="Arakawa K."/>
        </authorList>
    </citation>
    <scope>NUCLEOTIDE SEQUENCE [LARGE SCALE GENOMIC DNA]</scope>
</reference>
<dbReference type="Proteomes" id="UP000499080">
    <property type="component" value="Unassembled WGS sequence"/>
</dbReference>
<evidence type="ECO:0008006" key="3">
    <source>
        <dbReference type="Google" id="ProtNLM"/>
    </source>
</evidence>
<evidence type="ECO:0000313" key="2">
    <source>
        <dbReference type="Proteomes" id="UP000499080"/>
    </source>
</evidence>
<evidence type="ECO:0000313" key="1">
    <source>
        <dbReference type="EMBL" id="GBL94098.1"/>
    </source>
</evidence>
<dbReference type="OrthoDB" id="6928017at2759"/>
<keyword evidence="2" id="KW-1185">Reference proteome</keyword>
<comment type="caution">
    <text evidence="1">The sequence shown here is derived from an EMBL/GenBank/DDBJ whole genome shotgun (WGS) entry which is preliminary data.</text>
</comment>
<accession>A0A4Y2BPV9</accession>
<proteinExistence type="predicted"/>